<evidence type="ECO:0000256" key="2">
    <source>
        <dbReference type="SAM" id="MobiDB-lite"/>
    </source>
</evidence>
<protein>
    <recommendedName>
        <fullName evidence="3">Zn(2)-C6 fungal-type domain-containing protein</fullName>
    </recommendedName>
</protein>
<feature type="compositionally biased region" description="Basic residues" evidence="2">
    <location>
        <begin position="17"/>
        <end position="32"/>
    </location>
</feature>
<proteinExistence type="predicted"/>
<dbReference type="AlphaFoldDB" id="A0AAE1C835"/>
<sequence length="424" mass="46327">MATPGPSISRIDVDTRARRRPVPSKGHTKSRRGCYSCKKRKVKCQETLPECAHCTKLGLVCKYPDPVSVSITRVWSPSLSPSAALQSTPTIFKMEDLRFFHHFLTTAYPPLPIQGDHVWQDAAALSHGYDYLIHAMLGLAVSHLALYGGAFATQALSHRVRAIKSLNGALGKPCLSMAEGDARFAAILVLTFQASCMADGMTEYLYMVWGCRIIAETAMPDMEGSVSNLQAHEQSLVDEFLTSLRELGPLCSSPLETRLLAAIEHVTNTIKISAADAFAGFTKMYAIFTSVSNQEFMPFTNPENYGAQLLLIHFFLIEIAVGLLAVGPAGLDAFPLRSSVGLSKINMEHVTTKQPAVRVIELKQPSSRHAERDGSTSNYRGGSHMKGPEHKDKDAEIEAVVVTRHYIQNFVPKTAPEGAGLQSL</sequence>
<dbReference type="SUPFAM" id="SSF57701">
    <property type="entry name" value="Zn2/Cys6 DNA-binding domain"/>
    <property type="match status" value="1"/>
</dbReference>
<evidence type="ECO:0000313" key="5">
    <source>
        <dbReference type="Proteomes" id="UP001270362"/>
    </source>
</evidence>
<dbReference type="PROSITE" id="PS50048">
    <property type="entry name" value="ZN2_CY6_FUNGAL_2"/>
    <property type="match status" value="1"/>
</dbReference>
<feature type="region of interest" description="Disordered" evidence="2">
    <location>
        <begin position="363"/>
        <end position="392"/>
    </location>
</feature>
<name>A0AAE1C835_9PEZI</name>
<dbReference type="InterPro" id="IPR053157">
    <property type="entry name" value="Sterol_Uptake_Regulator"/>
</dbReference>
<feature type="region of interest" description="Disordered" evidence="2">
    <location>
        <begin position="1"/>
        <end position="32"/>
    </location>
</feature>
<dbReference type="EMBL" id="JAULSO010000005">
    <property type="protein sequence ID" value="KAK3682458.1"/>
    <property type="molecule type" value="Genomic_DNA"/>
</dbReference>
<dbReference type="Gene3D" id="4.10.240.10">
    <property type="entry name" value="Zn(2)-C6 fungal-type DNA-binding domain"/>
    <property type="match status" value="1"/>
</dbReference>
<reference evidence="4" key="2">
    <citation type="submission" date="2023-06" db="EMBL/GenBank/DDBJ databases">
        <authorList>
            <consortium name="Lawrence Berkeley National Laboratory"/>
            <person name="Haridas S."/>
            <person name="Hensen N."/>
            <person name="Bonometti L."/>
            <person name="Westerberg I."/>
            <person name="Brannstrom I.O."/>
            <person name="Guillou S."/>
            <person name="Cros-Aarteil S."/>
            <person name="Calhoun S."/>
            <person name="Kuo A."/>
            <person name="Mondo S."/>
            <person name="Pangilinan J."/>
            <person name="Riley R."/>
            <person name="Labutti K."/>
            <person name="Andreopoulos B."/>
            <person name="Lipzen A."/>
            <person name="Chen C."/>
            <person name="Yanf M."/>
            <person name="Daum C."/>
            <person name="Ng V."/>
            <person name="Clum A."/>
            <person name="Steindorff A."/>
            <person name="Ohm R."/>
            <person name="Martin F."/>
            <person name="Silar P."/>
            <person name="Natvig D."/>
            <person name="Lalanne C."/>
            <person name="Gautier V."/>
            <person name="Ament-Velasquez S.L."/>
            <person name="Kruys A."/>
            <person name="Hutchinson M.I."/>
            <person name="Powell A.J."/>
            <person name="Barry K."/>
            <person name="Miller A.N."/>
            <person name="Grigoriev I.V."/>
            <person name="Debuchy R."/>
            <person name="Gladieux P."/>
            <person name="Thoren M.H."/>
            <person name="Johannesson H."/>
        </authorList>
    </citation>
    <scope>NUCLEOTIDE SEQUENCE</scope>
    <source>
        <strain evidence="4">CBS 314.62</strain>
    </source>
</reference>
<dbReference type="SMART" id="SM00066">
    <property type="entry name" value="GAL4"/>
    <property type="match status" value="1"/>
</dbReference>
<dbReference type="PANTHER" id="PTHR47784">
    <property type="entry name" value="STEROL UPTAKE CONTROL PROTEIN 2"/>
    <property type="match status" value="1"/>
</dbReference>
<feature type="domain" description="Zn(2)-C6 fungal-type" evidence="3">
    <location>
        <begin position="33"/>
        <end position="63"/>
    </location>
</feature>
<dbReference type="Pfam" id="PF00172">
    <property type="entry name" value="Zn_clus"/>
    <property type="match status" value="1"/>
</dbReference>
<dbReference type="GO" id="GO:0008270">
    <property type="term" value="F:zinc ion binding"/>
    <property type="evidence" value="ECO:0007669"/>
    <property type="project" value="InterPro"/>
</dbReference>
<keyword evidence="1" id="KW-0539">Nucleus</keyword>
<accession>A0AAE1C835</accession>
<dbReference type="GO" id="GO:0001228">
    <property type="term" value="F:DNA-binding transcription activator activity, RNA polymerase II-specific"/>
    <property type="evidence" value="ECO:0007669"/>
    <property type="project" value="TreeGrafter"/>
</dbReference>
<organism evidence="4 5">
    <name type="scientific">Podospora appendiculata</name>
    <dbReference type="NCBI Taxonomy" id="314037"/>
    <lineage>
        <taxon>Eukaryota</taxon>
        <taxon>Fungi</taxon>
        <taxon>Dikarya</taxon>
        <taxon>Ascomycota</taxon>
        <taxon>Pezizomycotina</taxon>
        <taxon>Sordariomycetes</taxon>
        <taxon>Sordariomycetidae</taxon>
        <taxon>Sordariales</taxon>
        <taxon>Podosporaceae</taxon>
        <taxon>Podospora</taxon>
    </lineage>
</organism>
<gene>
    <name evidence="4" type="ORF">B0T22DRAFT_484516</name>
</gene>
<dbReference type="PANTHER" id="PTHR47784:SF7">
    <property type="entry name" value="ZN(II)2CYS6 TRANSCRIPTION FACTOR (EUROFUNG)"/>
    <property type="match status" value="1"/>
</dbReference>
<dbReference type="Proteomes" id="UP001270362">
    <property type="component" value="Unassembled WGS sequence"/>
</dbReference>
<evidence type="ECO:0000256" key="1">
    <source>
        <dbReference type="ARBA" id="ARBA00023242"/>
    </source>
</evidence>
<comment type="caution">
    <text evidence="4">The sequence shown here is derived from an EMBL/GenBank/DDBJ whole genome shotgun (WGS) entry which is preliminary data.</text>
</comment>
<evidence type="ECO:0000313" key="4">
    <source>
        <dbReference type="EMBL" id="KAK3682458.1"/>
    </source>
</evidence>
<keyword evidence="5" id="KW-1185">Reference proteome</keyword>
<dbReference type="InterPro" id="IPR001138">
    <property type="entry name" value="Zn2Cys6_DnaBD"/>
</dbReference>
<reference evidence="4" key="1">
    <citation type="journal article" date="2023" name="Mol. Phylogenet. Evol.">
        <title>Genome-scale phylogeny and comparative genomics of the fungal order Sordariales.</title>
        <authorList>
            <person name="Hensen N."/>
            <person name="Bonometti L."/>
            <person name="Westerberg I."/>
            <person name="Brannstrom I.O."/>
            <person name="Guillou S."/>
            <person name="Cros-Aarteil S."/>
            <person name="Calhoun S."/>
            <person name="Haridas S."/>
            <person name="Kuo A."/>
            <person name="Mondo S."/>
            <person name="Pangilinan J."/>
            <person name="Riley R."/>
            <person name="LaButti K."/>
            <person name="Andreopoulos B."/>
            <person name="Lipzen A."/>
            <person name="Chen C."/>
            <person name="Yan M."/>
            <person name="Daum C."/>
            <person name="Ng V."/>
            <person name="Clum A."/>
            <person name="Steindorff A."/>
            <person name="Ohm R.A."/>
            <person name="Martin F."/>
            <person name="Silar P."/>
            <person name="Natvig D.O."/>
            <person name="Lalanne C."/>
            <person name="Gautier V."/>
            <person name="Ament-Velasquez S.L."/>
            <person name="Kruys A."/>
            <person name="Hutchinson M.I."/>
            <person name="Powell A.J."/>
            <person name="Barry K."/>
            <person name="Miller A.N."/>
            <person name="Grigoriev I.V."/>
            <person name="Debuchy R."/>
            <person name="Gladieux P."/>
            <person name="Hiltunen Thoren M."/>
            <person name="Johannesson H."/>
        </authorList>
    </citation>
    <scope>NUCLEOTIDE SEQUENCE</scope>
    <source>
        <strain evidence="4">CBS 314.62</strain>
    </source>
</reference>
<evidence type="ECO:0000259" key="3">
    <source>
        <dbReference type="PROSITE" id="PS50048"/>
    </source>
</evidence>
<dbReference type="InterPro" id="IPR036864">
    <property type="entry name" value="Zn2-C6_fun-type_DNA-bd_sf"/>
</dbReference>
<dbReference type="PROSITE" id="PS00463">
    <property type="entry name" value="ZN2_CY6_FUNGAL_1"/>
    <property type="match status" value="1"/>
</dbReference>
<dbReference type="CDD" id="cd00067">
    <property type="entry name" value="GAL4"/>
    <property type="match status" value="1"/>
</dbReference>